<dbReference type="Proteomes" id="UP000007473">
    <property type="component" value="Chromosome"/>
</dbReference>
<name>A0AB32XCZ9_MYCFM</name>
<evidence type="ECO:0000313" key="2">
    <source>
        <dbReference type="Proteomes" id="UP000007473"/>
    </source>
</evidence>
<sequence length="58" mass="7008">MINKKLLILFLKFYLKYYKTVELVQNSIYFFKLKRNIFIISKIEGGKFKKTHFSKSPA</sequence>
<dbReference type="KEGG" id="mfm:MfeM64YM_0914"/>
<evidence type="ECO:0000313" key="1">
    <source>
        <dbReference type="EMBL" id="ADV34909.1"/>
    </source>
</evidence>
<organism evidence="1 2">
    <name type="scientific">Mycoplasmopsis fermentans (strain M64)</name>
    <name type="common">Mycoplasma fermentans</name>
    <dbReference type="NCBI Taxonomy" id="943945"/>
    <lineage>
        <taxon>Bacteria</taxon>
        <taxon>Bacillati</taxon>
        <taxon>Mycoplasmatota</taxon>
        <taxon>Mycoplasmoidales</taxon>
        <taxon>Metamycoplasmataceae</taxon>
        <taxon>Mycoplasmopsis</taxon>
    </lineage>
</organism>
<proteinExistence type="predicted"/>
<accession>A0AB32XCZ9</accession>
<gene>
    <name evidence="1" type="ordered locus">MfeM64YM_0914</name>
</gene>
<dbReference type="AlphaFoldDB" id="A0AB32XCZ9"/>
<protein>
    <submittedName>
        <fullName evidence="1">Uncharacterized protein</fullName>
    </submittedName>
</protein>
<reference evidence="1 2" key="1">
    <citation type="journal article" date="2011" name="J. Bacteriol.">
        <title>Genome sequence of the repetitive-sequence-rich Mycoplasma fermentans strain M64.</title>
        <authorList>
            <person name="Shu H.W."/>
            <person name="Liu T.T."/>
            <person name="Chang H.Y."/>
            <person name="Liu Y.M."/>
            <person name="Wu K.M."/>
            <person name="Shu H.Y."/>
            <person name="Tsai S.F."/>
            <person name="Hsiao K.J."/>
            <person name="Hu W.S."/>
            <person name="Ng W.V."/>
        </authorList>
    </citation>
    <scope>NUCLEOTIDE SEQUENCE [LARGE SCALE GENOMIC DNA]</scope>
    <source>
        <strain evidence="1 2">M64</strain>
    </source>
</reference>
<dbReference type="EMBL" id="CP002458">
    <property type="protein sequence ID" value="ADV34909.1"/>
    <property type="molecule type" value="Genomic_DNA"/>
</dbReference>